<reference evidence="11" key="1">
    <citation type="submission" date="2024-07" db="EMBL/GenBank/DDBJ databases">
        <authorList>
            <person name="Yu S.T."/>
        </authorList>
    </citation>
    <scope>NUCLEOTIDE SEQUENCE</scope>
    <source>
        <strain evidence="11">Y1</strain>
    </source>
</reference>
<name>A0AB39TH29_9ACTN</name>
<evidence type="ECO:0000259" key="10">
    <source>
        <dbReference type="Pfam" id="PF00082"/>
    </source>
</evidence>
<evidence type="ECO:0000256" key="9">
    <source>
        <dbReference type="SAM" id="SignalP"/>
    </source>
</evidence>
<feature type="signal peptide" evidence="9">
    <location>
        <begin position="1"/>
        <end position="33"/>
    </location>
</feature>
<accession>A0AB39TH29</accession>
<feature type="active site" description="Charge relay system" evidence="5 6">
    <location>
        <position position="213"/>
    </location>
</feature>
<dbReference type="GO" id="GO:0006508">
    <property type="term" value="P:proteolysis"/>
    <property type="evidence" value="ECO:0007669"/>
    <property type="project" value="UniProtKB-KW"/>
</dbReference>
<dbReference type="RefSeq" id="WP_045699386.1">
    <property type="nucleotide sequence ID" value="NZ_CP163445.1"/>
</dbReference>
<dbReference type="PANTHER" id="PTHR43806">
    <property type="entry name" value="PEPTIDASE S8"/>
    <property type="match status" value="1"/>
</dbReference>
<gene>
    <name evidence="11" type="ORF">AB2U05_08400</name>
</gene>
<dbReference type="PRINTS" id="PR00723">
    <property type="entry name" value="SUBTILISIN"/>
</dbReference>
<dbReference type="EMBL" id="CP163445">
    <property type="protein sequence ID" value="XDQ78484.1"/>
    <property type="molecule type" value="Genomic_DNA"/>
</dbReference>
<sequence>MRVSRISRTRYAAVGLVLATAGALALPAGNAVAAPAGDPTTGPLLSYVVNTKANHGQVQKVEQAVKSLGGTVVYSYEQIGVVIARSNDTKFAEKLRLAKGVDSVGASRTKGITAADQGKAEVAEAPTGTNAAAPGQEPYEPNQWDMRQIGVDKAHKISLGSRDVTVGVLDSGIDGTHEDLAANIDAAQSVSCIDGGKPNTDWKAWQPGPDGDHGTHVAGTIAAAKNGKGIVGIAPNVKLAAVKVVDDGGFIYPEYAICGFVWAGEHHFKVTNNSYYVDPWMFNCPNDKDQSAISDAVRKAVAFSQRKGVLNVAAAGNENIDLAHKTVDVSSPDDTTKTTRPVTNDCLSLPTELPGVIAVSSVGANGDKAYYSSYGKGVVTVTAPGGDRRYQIPDTPDKNGRTLSTLPGGKYGYMQGTSMASPHATGVLALLASTFPWASPEELTEMLTSQAESKPCPTGDFNPGGAGEWKATCEGGADDNGFYGAGLINAEKAVQWWR</sequence>
<evidence type="ECO:0000256" key="8">
    <source>
        <dbReference type="SAM" id="MobiDB-lite"/>
    </source>
</evidence>
<dbReference type="InterPro" id="IPR015500">
    <property type="entry name" value="Peptidase_S8_subtilisin-rel"/>
</dbReference>
<organism evidence="11">
    <name type="scientific">Streptomyces sp. Y1</name>
    <dbReference type="NCBI Taxonomy" id="3238634"/>
    <lineage>
        <taxon>Bacteria</taxon>
        <taxon>Bacillati</taxon>
        <taxon>Actinomycetota</taxon>
        <taxon>Actinomycetes</taxon>
        <taxon>Kitasatosporales</taxon>
        <taxon>Streptomycetaceae</taxon>
        <taxon>Streptomyces</taxon>
    </lineage>
</organism>
<dbReference type="Pfam" id="PF00082">
    <property type="entry name" value="Peptidase_S8"/>
    <property type="match status" value="1"/>
</dbReference>
<dbReference type="PANTHER" id="PTHR43806:SF11">
    <property type="entry name" value="CEREVISIN-RELATED"/>
    <property type="match status" value="1"/>
</dbReference>
<feature type="chain" id="PRO_5044325236" evidence="9">
    <location>
        <begin position="34"/>
        <end position="498"/>
    </location>
</feature>
<dbReference type="InterPro" id="IPR023828">
    <property type="entry name" value="Peptidase_S8_Ser-AS"/>
</dbReference>
<evidence type="ECO:0000256" key="7">
    <source>
        <dbReference type="RuleBase" id="RU003355"/>
    </source>
</evidence>
<dbReference type="InterPro" id="IPR050131">
    <property type="entry name" value="Peptidase_S8_subtilisin-like"/>
</dbReference>
<dbReference type="PROSITE" id="PS00136">
    <property type="entry name" value="SUBTILASE_ASP"/>
    <property type="match status" value="1"/>
</dbReference>
<keyword evidence="3 6" id="KW-0378">Hydrolase</keyword>
<evidence type="ECO:0000256" key="5">
    <source>
        <dbReference type="PIRSR" id="PIRSR615500-1"/>
    </source>
</evidence>
<evidence type="ECO:0000256" key="2">
    <source>
        <dbReference type="ARBA" id="ARBA00022670"/>
    </source>
</evidence>
<dbReference type="GO" id="GO:0004252">
    <property type="term" value="F:serine-type endopeptidase activity"/>
    <property type="evidence" value="ECO:0007669"/>
    <property type="project" value="UniProtKB-UniRule"/>
</dbReference>
<dbReference type="InterPro" id="IPR023827">
    <property type="entry name" value="Peptidase_S8_Asp-AS"/>
</dbReference>
<feature type="region of interest" description="Disordered" evidence="8">
    <location>
        <begin position="115"/>
        <end position="140"/>
    </location>
</feature>
<evidence type="ECO:0000256" key="6">
    <source>
        <dbReference type="PROSITE-ProRule" id="PRU01240"/>
    </source>
</evidence>
<dbReference type="Gene3D" id="3.40.50.200">
    <property type="entry name" value="Peptidase S8/S53 domain"/>
    <property type="match status" value="1"/>
</dbReference>
<dbReference type="AlphaFoldDB" id="A0AB39TH29"/>
<evidence type="ECO:0000313" key="11">
    <source>
        <dbReference type="EMBL" id="XDQ78484.1"/>
    </source>
</evidence>
<keyword evidence="2 6" id="KW-0645">Protease</keyword>
<protein>
    <submittedName>
        <fullName evidence="11">S8 family serine peptidase</fullName>
    </submittedName>
</protein>
<feature type="domain" description="Peptidase S8/S53" evidence="10">
    <location>
        <begin position="162"/>
        <end position="457"/>
    </location>
</feature>
<dbReference type="PROSITE" id="PS51892">
    <property type="entry name" value="SUBTILASE"/>
    <property type="match status" value="1"/>
</dbReference>
<dbReference type="PROSITE" id="PS00137">
    <property type="entry name" value="SUBTILASE_HIS"/>
    <property type="match status" value="1"/>
</dbReference>
<proteinExistence type="inferred from homology"/>
<evidence type="ECO:0000256" key="4">
    <source>
        <dbReference type="ARBA" id="ARBA00022825"/>
    </source>
</evidence>
<evidence type="ECO:0000256" key="3">
    <source>
        <dbReference type="ARBA" id="ARBA00022801"/>
    </source>
</evidence>
<dbReference type="InterPro" id="IPR022398">
    <property type="entry name" value="Peptidase_S8_His-AS"/>
</dbReference>
<dbReference type="InterPro" id="IPR000209">
    <property type="entry name" value="Peptidase_S8/S53_dom"/>
</dbReference>
<dbReference type="PROSITE" id="PS00138">
    <property type="entry name" value="SUBTILASE_SER"/>
    <property type="match status" value="1"/>
</dbReference>
<feature type="active site" description="Charge relay system" evidence="5 6">
    <location>
        <position position="418"/>
    </location>
</feature>
<keyword evidence="9" id="KW-0732">Signal</keyword>
<keyword evidence="4 6" id="KW-0720">Serine protease</keyword>
<dbReference type="InterPro" id="IPR036852">
    <property type="entry name" value="Peptidase_S8/S53_dom_sf"/>
</dbReference>
<feature type="active site" description="Charge relay system" evidence="5 6">
    <location>
        <position position="170"/>
    </location>
</feature>
<evidence type="ECO:0000256" key="1">
    <source>
        <dbReference type="ARBA" id="ARBA00011073"/>
    </source>
</evidence>
<comment type="similarity">
    <text evidence="1 6 7">Belongs to the peptidase S8 family.</text>
</comment>
<dbReference type="SUPFAM" id="SSF52743">
    <property type="entry name" value="Subtilisin-like"/>
    <property type="match status" value="1"/>
</dbReference>